<dbReference type="RefSeq" id="WP_012828189.1">
    <property type="nucleotide sequence ID" value="NC_013440.1"/>
</dbReference>
<proteinExistence type="predicted"/>
<evidence type="ECO:0000313" key="2">
    <source>
        <dbReference type="EMBL" id="ACY15589.1"/>
    </source>
</evidence>
<feature type="region of interest" description="Disordered" evidence="1">
    <location>
        <begin position="1"/>
        <end position="48"/>
    </location>
</feature>
<dbReference type="eggNOG" id="ENOG50316DD">
    <property type="taxonomic scope" value="Bacteria"/>
</dbReference>
<feature type="compositionally biased region" description="Low complexity" evidence="1">
    <location>
        <begin position="1"/>
        <end position="11"/>
    </location>
</feature>
<protein>
    <submittedName>
        <fullName evidence="2">Uncharacterized protein</fullName>
    </submittedName>
</protein>
<feature type="compositionally biased region" description="Low complexity" evidence="1">
    <location>
        <begin position="20"/>
        <end position="48"/>
    </location>
</feature>
<gene>
    <name evidence="2" type="ordered locus">Hoch_3083</name>
</gene>
<organism evidence="2 3">
    <name type="scientific">Haliangium ochraceum (strain DSM 14365 / JCM 11303 / SMP-2)</name>
    <dbReference type="NCBI Taxonomy" id="502025"/>
    <lineage>
        <taxon>Bacteria</taxon>
        <taxon>Pseudomonadati</taxon>
        <taxon>Myxococcota</taxon>
        <taxon>Polyangia</taxon>
        <taxon>Haliangiales</taxon>
        <taxon>Kofleriaceae</taxon>
        <taxon>Haliangium</taxon>
    </lineage>
</organism>
<evidence type="ECO:0000256" key="1">
    <source>
        <dbReference type="SAM" id="MobiDB-lite"/>
    </source>
</evidence>
<dbReference type="AlphaFoldDB" id="D0LS90"/>
<dbReference type="KEGG" id="hoh:Hoch_3083"/>
<dbReference type="Proteomes" id="UP000001880">
    <property type="component" value="Chromosome"/>
</dbReference>
<dbReference type="OrthoDB" id="5484015at2"/>
<sequence length="494" mass="51623">MLAALALSGACSDDDGSSGPGDADAAAPDAPALDAGADAGADPDAAPAAPSRVQLAFERVSEERSFHILATALDQYGDPIAADIELSSDRGELAPSEPEGLGVRALVTPDQLGGRYRIEAQVADGSLSASGEVLVLAHVDERWDQPVVVDGLVNTAGWEDGPAISADGQWLFIQYLPVPLNCVIGGDSSAPACAVARGPVSAPERPGMPGAERVAEDGTIDHSCPSFGFFDAPFPVAPNALYGFRRQPDDSFAEPFLIAWEGVDGCVSAFGASLAQQGEPSTLLYAYDMPLDNGPGDSVSDIFAAEVTLGQDILLGRYVDEGSGVVERDVLGTLLAGTRDGQQGNPHLWTRGSDDHVLFHDDEQTRHDILIVEGSGPLQSASWGTATALPEAVNSAGEDESQPFFDGETLWFRREQTLMAADFSGGSLTDASAWSSARVELEGTPLAPDTGAILAIGEPTVAELDGRRELYFIFAERVADGTFNLDVARVASRP</sequence>
<reference evidence="2 3" key="1">
    <citation type="journal article" date="2010" name="Stand. Genomic Sci.">
        <title>Complete genome sequence of Haliangium ochraceum type strain (SMP-2).</title>
        <authorList>
            <consortium name="US DOE Joint Genome Institute (JGI-PGF)"/>
            <person name="Ivanova N."/>
            <person name="Daum C."/>
            <person name="Lang E."/>
            <person name="Abt B."/>
            <person name="Kopitz M."/>
            <person name="Saunders E."/>
            <person name="Lapidus A."/>
            <person name="Lucas S."/>
            <person name="Glavina Del Rio T."/>
            <person name="Nolan M."/>
            <person name="Tice H."/>
            <person name="Copeland A."/>
            <person name="Cheng J.F."/>
            <person name="Chen F."/>
            <person name="Bruce D."/>
            <person name="Goodwin L."/>
            <person name="Pitluck S."/>
            <person name="Mavromatis K."/>
            <person name="Pati A."/>
            <person name="Mikhailova N."/>
            <person name="Chen A."/>
            <person name="Palaniappan K."/>
            <person name="Land M."/>
            <person name="Hauser L."/>
            <person name="Chang Y.J."/>
            <person name="Jeffries C.D."/>
            <person name="Detter J.C."/>
            <person name="Brettin T."/>
            <person name="Rohde M."/>
            <person name="Goker M."/>
            <person name="Bristow J."/>
            <person name="Markowitz V."/>
            <person name="Eisen J.A."/>
            <person name="Hugenholtz P."/>
            <person name="Kyrpides N.C."/>
            <person name="Klenk H.P."/>
        </authorList>
    </citation>
    <scope>NUCLEOTIDE SEQUENCE [LARGE SCALE GENOMIC DNA]</scope>
    <source>
        <strain evidence="3">DSM 14365 / CIP 107738 / JCM 11303 / AJ 13395 / SMP-2</strain>
    </source>
</reference>
<dbReference type="HOGENOM" id="CLU_551830_0_0_7"/>
<accession>D0LS90</accession>
<dbReference type="EMBL" id="CP001804">
    <property type="protein sequence ID" value="ACY15589.1"/>
    <property type="molecule type" value="Genomic_DNA"/>
</dbReference>
<keyword evidence="3" id="KW-1185">Reference proteome</keyword>
<name>D0LS90_HALO1</name>
<evidence type="ECO:0000313" key="3">
    <source>
        <dbReference type="Proteomes" id="UP000001880"/>
    </source>
</evidence>